<evidence type="ECO:0000259" key="1">
    <source>
        <dbReference type="SMART" id="SM00836"/>
    </source>
</evidence>
<feature type="domain" description="DALR anticodon binding" evidence="1">
    <location>
        <begin position="278"/>
        <end position="415"/>
    </location>
</feature>
<dbReference type="Proteomes" id="UP000466442">
    <property type="component" value="Unassembled WGS sequence"/>
</dbReference>
<dbReference type="PANTHER" id="PTHR16043">
    <property type="entry name" value="DALRD3 PROTEIN"/>
    <property type="match status" value="1"/>
</dbReference>
<dbReference type="PANTHER" id="PTHR16043:SF1">
    <property type="entry name" value="DALR ANTICODON-BINDING DOMAIN-CONTAINING PROTEIN 3"/>
    <property type="match status" value="1"/>
</dbReference>
<dbReference type="Pfam" id="PF05746">
    <property type="entry name" value="DALR_1"/>
    <property type="match status" value="1"/>
</dbReference>
<evidence type="ECO:0000313" key="2">
    <source>
        <dbReference type="EMBL" id="KAF6199261.1"/>
    </source>
</evidence>
<dbReference type="InterPro" id="IPR008909">
    <property type="entry name" value="DALR_anticod-bd"/>
</dbReference>
<dbReference type="GO" id="GO:0106217">
    <property type="term" value="P:tRNA C3-cytosine methylation"/>
    <property type="evidence" value="ECO:0007669"/>
    <property type="project" value="TreeGrafter"/>
</dbReference>
<dbReference type="AlphaFoldDB" id="A0A6A4IZ26"/>
<dbReference type="GO" id="GO:0000049">
    <property type="term" value="F:tRNA binding"/>
    <property type="evidence" value="ECO:0007669"/>
    <property type="project" value="TreeGrafter"/>
</dbReference>
<dbReference type="GO" id="GO:0006420">
    <property type="term" value="P:arginyl-tRNA aminoacylation"/>
    <property type="evidence" value="ECO:0007669"/>
    <property type="project" value="InterPro"/>
</dbReference>
<dbReference type="SMART" id="SM00836">
    <property type="entry name" value="DALR_1"/>
    <property type="match status" value="1"/>
</dbReference>
<comment type="caution">
    <text evidence="2">The sequence shown here is derived from an EMBL/GenBank/DDBJ whole genome shotgun (WGS) entry which is preliminary data.</text>
</comment>
<dbReference type="EMBL" id="WIXP02000015">
    <property type="protein sequence ID" value="KAF6199261.1"/>
    <property type="molecule type" value="Genomic_DNA"/>
</dbReference>
<accession>A0A6A4IZ26</accession>
<sequence length="415" mass="47647">MGHSVIHKCRKSETRGEFWCFLYALKYRLRLGFPNPKRYKDKEEFNKVLQESPVEAFLRVLEEDCPSLKGTLHLQLVRYPDKEDELEDRVFFSMKRAILFTQLLPLVITDDDYGSCDVFKGKVVKIDVVDSNNFSPTQSRVLMVCEILENVVRASGGSLMPSMEQIDASDAETTFHFCVSHKPDRDIESRHIFVGHVSCTSAGEAVVSTEDCKRIFSEELALMSEHRLDEETDVSTNNQESLTRASLMFAFINGNISKSISLKLDENITPFCKGAVFVLYNYCRMAHIIHKYKTLEQDGSYPPLPDVNSVDFSLLTKPEEWSMMYEFVICWPDVLKSTASDIFPRYGDFKIHKILEFLKSLASTFSAYYRRTRVLTEARPNLLPVLQARIYLILALMKVYKSALDVLGLRPVQNM</sequence>
<gene>
    <name evidence="2" type="ORF">GE061_007286</name>
</gene>
<dbReference type="GO" id="GO:0005524">
    <property type="term" value="F:ATP binding"/>
    <property type="evidence" value="ECO:0007669"/>
    <property type="project" value="InterPro"/>
</dbReference>
<dbReference type="SUPFAM" id="SSF47323">
    <property type="entry name" value="Anticodon-binding domain of a subclass of class I aminoacyl-tRNA synthetases"/>
    <property type="match status" value="1"/>
</dbReference>
<evidence type="ECO:0000313" key="3">
    <source>
        <dbReference type="Proteomes" id="UP000466442"/>
    </source>
</evidence>
<name>A0A6A4IZ26_APOLU</name>
<proteinExistence type="predicted"/>
<protein>
    <recommendedName>
        <fullName evidence="1">DALR anticodon binding domain-containing protein</fullName>
    </recommendedName>
</protein>
<dbReference type="GO" id="GO:0004814">
    <property type="term" value="F:arginine-tRNA ligase activity"/>
    <property type="evidence" value="ECO:0007669"/>
    <property type="project" value="InterPro"/>
</dbReference>
<dbReference type="OrthoDB" id="9990834at2759"/>
<reference evidence="2" key="1">
    <citation type="journal article" date="2021" name="Mol. Ecol. Resour.">
        <title>Apolygus lucorum genome provides insights into omnivorousness and mesophyll feeding.</title>
        <authorList>
            <person name="Liu Y."/>
            <person name="Liu H."/>
            <person name="Wang H."/>
            <person name="Huang T."/>
            <person name="Liu B."/>
            <person name="Yang B."/>
            <person name="Yin L."/>
            <person name="Li B."/>
            <person name="Zhang Y."/>
            <person name="Zhang S."/>
            <person name="Jiang F."/>
            <person name="Zhang X."/>
            <person name="Ren Y."/>
            <person name="Wang B."/>
            <person name="Wang S."/>
            <person name="Lu Y."/>
            <person name="Wu K."/>
            <person name="Fan W."/>
            <person name="Wang G."/>
        </authorList>
    </citation>
    <scope>NUCLEOTIDE SEQUENCE</scope>
    <source>
        <strain evidence="2">12Hb</strain>
    </source>
</reference>
<organism evidence="2 3">
    <name type="scientific">Apolygus lucorum</name>
    <name type="common">Small green plant bug</name>
    <name type="synonym">Lygocoris lucorum</name>
    <dbReference type="NCBI Taxonomy" id="248454"/>
    <lineage>
        <taxon>Eukaryota</taxon>
        <taxon>Metazoa</taxon>
        <taxon>Ecdysozoa</taxon>
        <taxon>Arthropoda</taxon>
        <taxon>Hexapoda</taxon>
        <taxon>Insecta</taxon>
        <taxon>Pterygota</taxon>
        <taxon>Neoptera</taxon>
        <taxon>Paraneoptera</taxon>
        <taxon>Hemiptera</taxon>
        <taxon>Heteroptera</taxon>
        <taxon>Panheteroptera</taxon>
        <taxon>Cimicomorpha</taxon>
        <taxon>Miridae</taxon>
        <taxon>Mirini</taxon>
        <taxon>Apolygus</taxon>
    </lineage>
</organism>
<dbReference type="InterPro" id="IPR037380">
    <property type="entry name" value="DALRD3"/>
</dbReference>
<dbReference type="InterPro" id="IPR009080">
    <property type="entry name" value="tRNAsynth_Ia_anticodon-bd"/>
</dbReference>
<keyword evidence="3" id="KW-1185">Reference proteome</keyword>
<dbReference type="Gene3D" id="1.10.730.10">
    <property type="entry name" value="Isoleucyl-tRNA Synthetase, Domain 1"/>
    <property type="match status" value="1"/>
</dbReference>